<protein>
    <submittedName>
        <fullName evidence="1">Uncharacterized protein</fullName>
    </submittedName>
</protein>
<accession>A0ABQ9Z8B9</accession>
<organism evidence="1 2">
    <name type="scientific">Daphnia magna</name>
    <dbReference type="NCBI Taxonomy" id="35525"/>
    <lineage>
        <taxon>Eukaryota</taxon>
        <taxon>Metazoa</taxon>
        <taxon>Ecdysozoa</taxon>
        <taxon>Arthropoda</taxon>
        <taxon>Crustacea</taxon>
        <taxon>Branchiopoda</taxon>
        <taxon>Diplostraca</taxon>
        <taxon>Cladocera</taxon>
        <taxon>Anomopoda</taxon>
        <taxon>Daphniidae</taxon>
        <taxon>Daphnia</taxon>
    </lineage>
</organism>
<dbReference type="EMBL" id="JAOYFB010000003">
    <property type="protein sequence ID" value="KAK4009139.1"/>
    <property type="molecule type" value="Genomic_DNA"/>
</dbReference>
<reference evidence="1 2" key="1">
    <citation type="journal article" date="2023" name="Nucleic Acids Res.">
        <title>The hologenome of Daphnia magna reveals possible DNA methylation and microbiome-mediated evolution of the host genome.</title>
        <authorList>
            <person name="Chaturvedi A."/>
            <person name="Li X."/>
            <person name="Dhandapani V."/>
            <person name="Marshall H."/>
            <person name="Kissane S."/>
            <person name="Cuenca-Cambronero M."/>
            <person name="Asole G."/>
            <person name="Calvet F."/>
            <person name="Ruiz-Romero M."/>
            <person name="Marangio P."/>
            <person name="Guigo R."/>
            <person name="Rago D."/>
            <person name="Mirbahai L."/>
            <person name="Eastwood N."/>
            <person name="Colbourne J.K."/>
            <person name="Zhou J."/>
            <person name="Mallon E."/>
            <person name="Orsini L."/>
        </authorList>
    </citation>
    <scope>NUCLEOTIDE SEQUENCE [LARGE SCALE GENOMIC DNA]</scope>
    <source>
        <strain evidence="1">LRV0_1</strain>
    </source>
</reference>
<evidence type="ECO:0000313" key="2">
    <source>
        <dbReference type="Proteomes" id="UP001234178"/>
    </source>
</evidence>
<gene>
    <name evidence="1" type="ORF">OUZ56_018202</name>
</gene>
<dbReference type="Proteomes" id="UP001234178">
    <property type="component" value="Unassembled WGS sequence"/>
</dbReference>
<keyword evidence="2" id="KW-1185">Reference proteome</keyword>
<proteinExistence type="predicted"/>
<comment type="caution">
    <text evidence="1">The sequence shown here is derived from an EMBL/GenBank/DDBJ whole genome shotgun (WGS) entry which is preliminary data.</text>
</comment>
<name>A0ABQ9Z8B9_9CRUS</name>
<evidence type="ECO:0000313" key="1">
    <source>
        <dbReference type="EMBL" id="KAK4009139.1"/>
    </source>
</evidence>
<sequence length="263" mass="29819">MPRQPLSISDHQSVQSTLTCNLDLPNRSRPPAGLWKLNTSILSEEGFQKYEMAEADTFDWVAFQQLRKFSKSWEESTLKGYGIRSRSFEGPDVEEARMSILNGSWVAGVISDIQSIRQGCPYLSISSFYTLSLCLPQQPRKLSTSVLDVLSSPNLIATLQGQHHTCSKMKKYYLQEPLHQIKQLFASSILVQGNPMVHRKTYAIGSWRYQWESWGGLICWPRIWKETAALPSGSERPCSCSTSDFSYQDDAIGSNRNDQAMYT</sequence>